<organism evidence="1 2">
    <name type="scientific">Ensete ventricosum</name>
    <name type="common">Abyssinian banana</name>
    <name type="synonym">Musa ensete</name>
    <dbReference type="NCBI Taxonomy" id="4639"/>
    <lineage>
        <taxon>Eukaryota</taxon>
        <taxon>Viridiplantae</taxon>
        <taxon>Streptophyta</taxon>
        <taxon>Embryophyta</taxon>
        <taxon>Tracheophyta</taxon>
        <taxon>Spermatophyta</taxon>
        <taxon>Magnoliopsida</taxon>
        <taxon>Liliopsida</taxon>
        <taxon>Zingiberales</taxon>
        <taxon>Musaceae</taxon>
        <taxon>Ensete</taxon>
    </lineage>
</organism>
<reference evidence="1 2" key="1">
    <citation type="journal article" date="2014" name="Agronomy (Basel)">
        <title>A Draft Genome Sequence for Ensete ventricosum, the Drought-Tolerant Tree Against Hunger.</title>
        <authorList>
            <person name="Harrison J."/>
            <person name="Moore K.A."/>
            <person name="Paszkiewicz K."/>
            <person name="Jones T."/>
            <person name="Grant M."/>
            <person name="Ambacheew D."/>
            <person name="Muzemil S."/>
            <person name="Studholme D.J."/>
        </authorList>
    </citation>
    <scope>NUCLEOTIDE SEQUENCE [LARGE SCALE GENOMIC DNA]</scope>
</reference>
<dbReference type="EMBL" id="AMZH03003323">
    <property type="protein sequence ID" value="RRT72688.1"/>
    <property type="molecule type" value="Genomic_DNA"/>
</dbReference>
<evidence type="ECO:0000313" key="1">
    <source>
        <dbReference type="EMBL" id="RRT72688.1"/>
    </source>
</evidence>
<proteinExistence type="predicted"/>
<name>A0A427A8Y8_ENSVE</name>
<evidence type="ECO:0000313" key="2">
    <source>
        <dbReference type="Proteomes" id="UP000287651"/>
    </source>
</evidence>
<gene>
    <name evidence="1" type="ORF">B296_00000614</name>
</gene>
<comment type="caution">
    <text evidence="1">The sequence shown here is derived from an EMBL/GenBank/DDBJ whole genome shotgun (WGS) entry which is preliminary data.</text>
</comment>
<protein>
    <submittedName>
        <fullName evidence="1">Uncharacterized protein</fullName>
    </submittedName>
</protein>
<sequence length="104" mass="11509">MAIRYNVTLSVVADATGINDRQVDRMPDAGCGLPLPELPRIRDNSRTQASMVLCPRLILNDAPVLRPQWPYDLTSSSEVPIEPPRVFDWPPLLTSELALMLGIA</sequence>
<dbReference type="AlphaFoldDB" id="A0A427A8Y8"/>
<dbReference type="Proteomes" id="UP000287651">
    <property type="component" value="Unassembled WGS sequence"/>
</dbReference>
<accession>A0A427A8Y8</accession>